<dbReference type="RefSeq" id="WP_382416034.1">
    <property type="nucleotide sequence ID" value="NZ_AP031500.1"/>
</dbReference>
<dbReference type="PANTHER" id="PTHR11136:SF0">
    <property type="entry name" value="DIHYDROFOLATE SYNTHETASE-RELATED"/>
    <property type="match status" value="1"/>
</dbReference>
<evidence type="ECO:0000256" key="9">
    <source>
        <dbReference type="ARBA" id="ARBA00022723"/>
    </source>
</evidence>
<evidence type="ECO:0000256" key="1">
    <source>
        <dbReference type="ARBA" id="ARBA00002714"/>
    </source>
</evidence>
<keyword evidence="13" id="KW-0289">Folate biosynthesis</keyword>
<protein>
    <recommendedName>
        <fullName evidence="7">Dihydrofolate synthase/folylpolyglutamate synthase</fullName>
        <ecNumber evidence="5">6.3.2.12</ecNumber>
        <ecNumber evidence="6">6.3.2.17</ecNumber>
    </recommendedName>
    <alternativeName>
        <fullName evidence="16">Folylpoly-gamma-glutamate synthetase-dihydrofolate synthetase</fullName>
    </alternativeName>
    <alternativeName>
        <fullName evidence="14">Folylpolyglutamate synthetase</fullName>
    </alternativeName>
    <alternativeName>
        <fullName evidence="15">Tetrahydrofolylpolyglutamate synthase</fullName>
    </alternativeName>
</protein>
<dbReference type="PIRSF" id="PIRSF001563">
    <property type="entry name" value="Folylpolyglu_synth"/>
    <property type="match status" value="1"/>
</dbReference>
<comment type="function">
    <text evidence="1">Functions in two distinct reactions of the de novo folate biosynthetic pathway. Catalyzes the addition of a glutamate residue to dihydropteroate (7,8-dihydropteroate or H2Pte) to form dihydrofolate (7,8-dihydrofolate monoglutamate or H2Pte-Glu). Also catalyzes successive additions of L-glutamate to tetrahydrofolate or 10-formyltetrahydrofolate or 5,10-methylenetetrahydrofolate, leading to folylpolyglutamate derivatives.</text>
</comment>
<dbReference type="Pfam" id="PF08245">
    <property type="entry name" value="Mur_ligase_M"/>
    <property type="match status" value="1"/>
</dbReference>
<comment type="catalytic activity">
    <reaction evidence="17">
        <text>(6S)-5,6,7,8-tetrahydrofolyl-(gamma-L-Glu)(n) + L-glutamate + ATP = (6S)-5,6,7,8-tetrahydrofolyl-(gamma-L-Glu)(n+1) + ADP + phosphate + H(+)</text>
        <dbReference type="Rhea" id="RHEA:10580"/>
        <dbReference type="Rhea" id="RHEA-COMP:14738"/>
        <dbReference type="Rhea" id="RHEA-COMP:14740"/>
        <dbReference type="ChEBI" id="CHEBI:15378"/>
        <dbReference type="ChEBI" id="CHEBI:29985"/>
        <dbReference type="ChEBI" id="CHEBI:30616"/>
        <dbReference type="ChEBI" id="CHEBI:43474"/>
        <dbReference type="ChEBI" id="CHEBI:141005"/>
        <dbReference type="ChEBI" id="CHEBI:456216"/>
        <dbReference type="EC" id="6.3.2.17"/>
    </reaction>
</comment>
<dbReference type="GO" id="GO:0004326">
    <property type="term" value="F:tetrahydrofolylpolyglutamate synthase activity"/>
    <property type="evidence" value="ECO:0007669"/>
    <property type="project" value="UniProtKB-EC"/>
</dbReference>
<evidence type="ECO:0000256" key="7">
    <source>
        <dbReference type="ARBA" id="ARBA00019357"/>
    </source>
</evidence>
<evidence type="ECO:0000256" key="3">
    <source>
        <dbReference type="ARBA" id="ARBA00005150"/>
    </source>
</evidence>
<dbReference type="Gene3D" id="3.40.1190.10">
    <property type="entry name" value="Mur-like, catalytic domain"/>
    <property type="match status" value="1"/>
</dbReference>
<comment type="catalytic activity">
    <reaction evidence="19">
        <text>(6R)-5,10-methylenetetrahydrofolyl-(gamma-L-Glu)(n) + L-glutamate + ATP = (6R)-5,10-methylenetetrahydrofolyl-(gamma-L-Glu)(n+1) + ADP + phosphate + H(+)</text>
        <dbReference type="Rhea" id="RHEA:51912"/>
        <dbReference type="Rhea" id="RHEA-COMP:13257"/>
        <dbReference type="Rhea" id="RHEA-COMP:13258"/>
        <dbReference type="ChEBI" id="CHEBI:15378"/>
        <dbReference type="ChEBI" id="CHEBI:29985"/>
        <dbReference type="ChEBI" id="CHEBI:30616"/>
        <dbReference type="ChEBI" id="CHEBI:43474"/>
        <dbReference type="ChEBI" id="CHEBI:136572"/>
        <dbReference type="ChEBI" id="CHEBI:456216"/>
        <dbReference type="EC" id="6.3.2.17"/>
    </reaction>
</comment>
<evidence type="ECO:0000256" key="18">
    <source>
        <dbReference type="ARBA" id="ARBA00047808"/>
    </source>
</evidence>
<name>A0ABV7HS31_9GAMM</name>
<dbReference type="NCBIfam" id="TIGR01499">
    <property type="entry name" value="folC"/>
    <property type="match status" value="1"/>
</dbReference>
<keyword evidence="25" id="KW-1185">Reference proteome</keyword>
<evidence type="ECO:0000256" key="11">
    <source>
        <dbReference type="ARBA" id="ARBA00022840"/>
    </source>
</evidence>
<dbReference type="InterPro" id="IPR004101">
    <property type="entry name" value="Mur_ligase_C"/>
</dbReference>
<evidence type="ECO:0000256" key="20">
    <source>
        <dbReference type="ARBA" id="ARBA00049161"/>
    </source>
</evidence>
<comment type="similarity">
    <text evidence="4 21">Belongs to the folylpolyglutamate synthase family.</text>
</comment>
<dbReference type="EC" id="6.3.2.12" evidence="5"/>
<evidence type="ECO:0000256" key="4">
    <source>
        <dbReference type="ARBA" id="ARBA00008276"/>
    </source>
</evidence>
<dbReference type="SUPFAM" id="SSF53244">
    <property type="entry name" value="MurD-like peptide ligases, peptide-binding domain"/>
    <property type="match status" value="1"/>
</dbReference>
<evidence type="ECO:0000256" key="14">
    <source>
        <dbReference type="ARBA" id="ARBA00030048"/>
    </source>
</evidence>
<evidence type="ECO:0000259" key="23">
    <source>
        <dbReference type="Pfam" id="PF08245"/>
    </source>
</evidence>
<evidence type="ECO:0000256" key="5">
    <source>
        <dbReference type="ARBA" id="ARBA00013023"/>
    </source>
</evidence>
<evidence type="ECO:0000256" key="17">
    <source>
        <dbReference type="ARBA" id="ARBA00047493"/>
    </source>
</evidence>
<dbReference type="PANTHER" id="PTHR11136">
    <property type="entry name" value="FOLYLPOLYGLUTAMATE SYNTHASE-RELATED"/>
    <property type="match status" value="1"/>
</dbReference>
<dbReference type="InterPro" id="IPR001645">
    <property type="entry name" value="Folylpolyglutamate_synth"/>
</dbReference>
<reference evidence="25" key="1">
    <citation type="journal article" date="2019" name="Int. J. Syst. Evol. Microbiol.">
        <title>The Global Catalogue of Microorganisms (GCM) 10K type strain sequencing project: providing services to taxonomists for standard genome sequencing and annotation.</title>
        <authorList>
            <consortium name="The Broad Institute Genomics Platform"/>
            <consortium name="The Broad Institute Genome Sequencing Center for Infectious Disease"/>
            <person name="Wu L."/>
            <person name="Ma J."/>
        </authorList>
    </citation>
    <scope>NUCLEOTIDE SEQUENCE [LARGE SCALE GENOMIC DNA]</scope>
    <source>
        <strain evidence="25">KCTC 52141</strain>
    </source>
</reference>
<dbReference type="InterPro" id="IPR013221">
    <property type="entry name" value="Mur_ligase_cen"/>
</dbReference>
<feature type="domain" description="Mur ligase central" evidence="23">
    <location>
        <begin position="46"/>
        <end position="197"/>
    </location>
</feature>
<dbReference type="GO" id="GO:0008841">
    <property type="term" value="F:dihydrofolate synthase activity"/>
    <property type="evidence" value="ECO:0007669"/>
    <property type="project" value="UniProtKB-EC"/>
</dbReference>
<gene>
    <name evidence="24" type="primary">folC</name>
    <name evidence="24" type="ORF">ACFOEB_09145</name>
</gene>
<evidence type="ECO:0000256" key="8">
    <source>
        <dbReference type="ARBA" id="ARBA00022598"/>
    </source>
</evidence>
<dbReference type="EMBL" id="JBHRTL010000006">
    <property type="protein sequence ID" value="MFC3155365.1"/>
    <property type="molecule type" value="Genomic_DNA"/>
</dbReference>
<comment type="pathway">
    <text evidence="2">Cofactor biosynthesis; tetrahydrofolate biosynthesis; 7,8-dihydrofolate from 2-amino-4-hydroxy-6-hydroxymethyl-7,8-dihydropteridine diphosphate and 4-aminobenzoate: step 2/2.</text>
</comment>
<comment type="catalytic activity">
    <reaction evidence="18">
        <text>10-formyltetrahydrofolyl-(gamma-L-Glu)(n) + L-glutamate + ATP = 10-formyltetrahydrofolyl-(gamma-L-Glu)(n+1) + ADP + phosphate + H(+)</text>
        <dbReference type="Rhea" id="RHEA:51904"/>
        <dbReference type="Rhea" id="RHEA-COMP:13088"/>
        <dbReference type="Rhea" id="RHEA-COMP:14300"/>
        <dbReference type="ChEBI" id="CHEBI:15378"/>
        <dbReference type="ChEBI" id="CHEBI:29985"/>
        <dbReference type="ChEBI" id="CHEBI:30616"/>
        <dbReference type="ChEBI" id="CHEBI:43474"/>
        <dbReference type="ChEBI" id="CHEBI:134413"/>
        <dbReference type="ChEBI" id="CHEBI:456216"/>
        <dbReference type="EC" id="6.3.2.17"/>
    </reaction>
</comment>
<keyword evidence="12" id="KW-0460">Magnesium</keyword>
<dbReference type="Proteomes" id="UP001595548">
    <property type="component" value="Unassembled WGS sequence"/>
</dbReference>
<evidence type="ECO:0000256" key="2">
    <source>
        <dbReference type="ARBA" id="ARBA00004799"/>
    </source>
</evidence>
<keyword evidence="11 21" id="KW-0067">ATP-binding</keyword>
<evidence type="ECO:0000256" key="19">
    <source>
        <dbReference type="ARBA" id="ARBA00049035"/>
    </source>
</evidence>
<evidence type="ECO:0000256" key="13">
    <source>
        <dbReference type="ARBA" id="ARBA00022909"/>
    </source>
</evidence>
<evidence type="ECO:0000256" key="21">
    <source>
        <dbReference type="PIRNR" id="PIRNR001563"/>
    </source>
</evidence>
<dbReference type="Gene3D" id="3.90.190.20">
    <property type="entry name" value="Mur ligase, C-terminal domain"/>
    <property type="match status" value="1"/>
</dbReference>
<dbReference type="Pfam" id="PF02875">
    <property type="entry name" value="Mur_ligase_C"/>
    <property type="match status" value="1"/>
</dbReference>
<feature type="domain" description="Mur ligase C-terminal" evidence="22">
    <location>
        <begin position="290"/>
        <end position="416"/>
    </location>
</feature>
<dbReference type="EC" id="6.3.2.17" evidence="6"/>
<organism evidence="24 25">
    <name type="scientific">Gilvimarinus japonicus</name>
    <dbReference type="NCBI Taxonomy" id="1796469"/>
    <lineage>
        <taxon>Bacteria</taxon>
        <taxon>Pseudomonadati</taxon>
        <taxon>Pseudomonadota</taxon>
        <taxon>Gammaproteobacteria</taxon>
        <taxon>Cellvibrionales</taxon>
        <taxon>Cellvibrionaceae</taxon>
        <taxon>Gilvimarinus</taxon>
    </lineage>
</organism>
<dbReference type="InterPro" id="IPR036615">
    <property type="entry name" value="Mur_ligase_C_dom_sf"/>
</dbReference>
<keyword evidence="8 21" id="KW-0436">Ligase</keyword>
<keyword evidence="10 21" id="KW-0547">Nucleotide-binding</keyword>
<comment type="catalytic activity">
    <reaction evidence="20">
        <text>7,8-dihydropteroate + L-glutamate + ATP = 7,8-dihydrofolate + ADP + phosphate + H(+)</text>
        <dbReference type="Rhea" id="RHEA:23584"/>
        <dbReference type="ChEBI" id="CHEBI:15378"/>
        <dbReference type="ChEBI" id="CHEBI:17839"/>
        <dbReference type="ChEBI" id="CHEBI:29985"/>
        <dbReference type="ChEBI" id="CHEBI:30616"/>
        <dbReference type="ChEBI" id="CHEBI:43474"/>
        <dbReference type="ChEBI" id="CHEBI:57451"/>
        <dbReference type="ChEBI" id="CHEBI:456216"/>
        <dbReference type="EC" id="6.3.2.12"/>
    </reaction>
</comment>
<comment type="pathway">
    <text evidence="3">Cofactor biosynthesis; tetrahydrofolylpolyglutamate biosynthesis.</text>
</comment>
<proteinExistence type="inferred from homology"/>
<evidence type="ECO:0000259" key="22">
    <source>
        <dbReference type="Pfam" id="PF02875"/>
    </source>
</evidence>
<accession>A0ABV7HS31</accession>
<dbReference type="NCBIfam" id="NF008101">
    <property type="entry name" value="PRK10846.1"/>
    <property type="match status" value="1"/>
</dbReference>
<dbReference type="SUPFAM" id="SSF53623">
    <property type="entry name" value="MurD-like peptide ligases, catalytic domain"/>
    <property type="match status" value="1"/>
</dbReference>
<evidence type="ECO:0000313" key="25">
    <source>
        <dbReference type="Proteomes" id="UP001595548"/>
    </source>
</evidence>
<sequence>MRFTQLDDWLTWLEQAHPTEIDLGLDRLRQVLARLVLPDLPPVITVAGTNGKGSCVSAASALLQAAGFCVGSYTSPHIQHYCERVQINAVPVREAAMCRAFDIVDQARGDVSLTYFEFGTLAALVLFGQQAVDVMVLEVGLGGRLDAVNIIDPDVAVITSIAIDHEAWLGNDRESIGREKAGIMRAGKTAICVDTDPPASLLQYADDIGASLRLIGRDFVIDTAPSENNPIPDKTPWRLIDNHSGVALSVPPVSLVSSSVAAAIQAVKALGVDVAALDLADVFGGLTLPGRMQNARFGGTPVLIDVAHNPAATTYLAQVVAARQTSGRVVAAVAMMADKDIAGSLQPLMGLVDCWLPVGLADVPRAASPESLAAVISASGANVTPFASLADALSGLNTGEHLSLGEDDLLLVFGSFFTVAAALAILAPDVTRVSSAGSLGEIK</sequence>
<evidence type="ECO:0000256" key="6">
    <source>
        <dbReference type="ARBA" id="ARBA00013025"/>
    </source>
</evidence>
<evidence type="ECO:0000313" key="24">
    <source>
        <dbReference type="EMBL" id="MFC3155365.1"/>
    </source>
</evidence>
<evidence type="ECO:0000256" key="16">
    <source>
        <dbReference type="ARBA" id="ARBA00032510"/>
    </source>
</evidence>
<evidence type="ECO:0000256" key="10">
    <source>
        <dbReference type="ARBA" id="ARBA00022741"/>
    </source>
</evidence>
<keyword evidence="9" id="KW-0479">Metal-binding</keyword>
<dbReference type="InterPro" id="IPR036565">
    <property type="entry name" value="Mur-like_cat_sf"/>
</dbReference>
<evidence type="ECO:0000256" key="15">
    <source>
        <dbReference type="ARBA" id="ARBA00030592"/>
    </source>
</evidence>
<evidence type="ECO:0000256" key="12">
    <source>
        <dbReference type="ARBA" id="ARBA00022842"/>
    </source>
</evidence>
<comment type="caution">
    <text evidence="24">The sequence shown here is derived from an EMBL/GenBank/DDBJ whole genome shotgun (WGS) entry which is preliminary data.</text>
</comment>